<dbReference type="Proteomes" id="UP000510869">
    <property type="component" value="Chromosome"/>
</dbReference>
<dbReference type="InterPro" id="IPR055693">
    <property type="entry name" value="DUF7269"/>
</dbReference>
<evidence type="ECO:0000256" key="2">
    <source>
        <dbReference type="SAM" id="Phobius"/>
    </source>
</evidence>
<sequence length="182" mass="20075">MNKYAIAGAGLVLIGLAFVAVPELTGPLGLGESFVSLIGVIALLQGLRTVQSRRHSDVRQTELPTPERPQALPTPGEEIDATIDSGQVGYRREGRELRERLERAAIDALVLAEGLTEDEAREALENGTWTDDPWAAAQFTNTMPDWTPWRVRLRATLRRNRPRRARRAAAEIARIAGVTDDE</sequence>
<evidence type="ECO:0000313" key="3">
    <source>
        <dbReference type="EMBL" id="QLK26117.1"/>
    </source>
</evidence>
<proteinExistence type="predicted"/>
<organism evidence="3 4">
    <name type="scientific">Natrinema zhouii</name>
    <dbReference type="NCBI Taxonomy" id="1710539"/>
    <lineage>
        <taxon>Archaea</taxon>
        <taxon>Methanobacteriati</taxon>
        <taxon>Methanobacteriota</taxon>
        <taxon>Stenosarchaea group</taxon>
        <taxon>Halobacteria</taxon>
        <taxon>Halobacteriales</taxon>
        <taxon>Natrialbaceae</taxon>
        <taxon>Natrinema</taxon>
    </lineage>
</organism>
<keyword evidence="2" id="KW-1133">Transmembrane helix</keyword>
<dbReference type="OrthoDB" id="31512at2157"/>
<name>A0A7D6CNQ4_9EURY</name>
<feature type="region of interest" description="Disordered" evidence="1">
    <location>
        <begin position="54"/>
        <end position="78"/>
    </location>
</feature>
<feature type="transmembrane region" description="Helical" evidence="2">
    <location>
        <begin position="30"/>
        <end position="50"/>
    </location>
</feature>
<dbReference type="KEGG" id="nay:HYG81_00350"/>
<dbReference type="RefSeq" id="WP_180841296.1">
    <property type="nucleotide sequence ID" value="NZ_CP059154.1"/>
</dbReference>
<dbReference type="Pfam" id="PF23933">
    <property type="entry name" value="DUF7269"/>
    <property type="match status" value="1"/>
</dbReference>
<keyword evidence="2" id="KW-0472">Membrane</keyword>
<dbReference type="EMBL" id="CP059154">
    <property type="protein sequence ID" value="QLK26117.1"/>
    <property type="molecule type" value="Genomic_DNA"/>
</dbReference>
<evidence type="ECO:0000256" key="1">
    <source>
        <dbReference type="SAM" id="MobiDB-lite"/>
    </source>
</evidence>
<gene>
    <name evidence="3" type="ORF">HYG81_00350</name>
</gene>
<reference evidence="3 4" key="1">
    <citation type="submission" date="2020-07" db="EMBL/GenBank/DDBJ databases">
        <title>Natrinema (YPL30) sp. nov. and Haloterrigena xxxxxx (YPL8) sp. nov., isolated from a salt mine.</title>
        <authorList>
            <person name="Cui H."/>
        </authorList>
    </citation>
    <scope>NUCLEOTIDE SEQUENCE [LARGE SCALE GENOMIC DNA]</scope>
    <source>
        <strain evidence="3 4">YPL13</strain>
    </source>
</reference>
<dbReference type="GeneID" id="56141609"/>
<accession>A0A7D6CNQ4</accession>
<dbReference type="AlphaFoldDB" id="A0A7D6CNQ4"/>
<protein>
    <submittedName>
        <fullName evidence="3">Uncharacterized protein</fullName>
    </submittedName>
</protein>
<evidence type="ECO:0000313" key="4">
    <source>
        <dbReference type="Proteomes" id="UP000510869"/>
    </source>
</evidence>
<keyword evidence="2" id="KW-0812">Transmembrane</keyword>
<keyword evidence="4" id="KW-1185">Reference proteome</keyword>